<accession>A0AAV6X5I1</accession>
<evidence type="ECO:0000313" key="2">
    <source>
        <dbReference type="EMBL" id="KAG8375364.1"/>
    </source>
</evidence>
<dbReference type="AlphaFoldDB" id="A0AAV6X5I1"/>
<comment type="caution">
    <text evidence="2">The sequence shown here is derived from an EMBL/GenBank/DDBJ whole genome shotgun (WGS) entry which is preliminary data.</text>
</comment>
<name>A0AAV6X5I1_9LAMI</name>
<evidence type="ECO:0000256" key="1">
    <source>
        <dbReference type="SAM" id="MobiDB-lite"/>
    </source>
</evidence>
<protein>
    <submittedName>
        <fullName evidence="2">Uncharacterized protein</fullName>
    </submittedName>
</protein>
<feature type="compositionally biased region" description="Polar residues" evidence="1">
    <location>
        <begin position="20"/>
        <end position="34"/>
    </location>
</feature>
<feature type="region of interest" description="Disordered" evidence="1">
    <location>
        <begin position="20"/>
        <end position="50"/>
    </location>
</feature>
<evidence type="ECO:0000313" key="3">
    <source>
        <dbReference type="Proteomes" id="UP000826271"/>
    </source>
</evidence>
<organism evidence="2 3">
    <name type="scientific">Buddleja alternifolia</name>
    <dbReference type="NCBI Taxonomy" id="168488"/>
    <lineage>
        <taxon>Eukaryota</taxon>
        <taxon>Viridiplantae</taxon>
        <taxon>Streptophyta</taxon>
        <taxon>Embryophyta</taxon>
        <taxon>Tracheophyta</taxon>
        <taxon>Spermatophyta</taxon>
        <taxon>Magnoliopsida</taxon>
        <taxon>eudicotyledons</taxon>
        <taxon>Gunneridae</taxon>
        <taxon>Pentapetalae</taxon>
        <taxon>asterids</taxon>
        <taxon>lamiids</taxon>
        <taxon>Lamiales</taxon>
        <taxon>Scrophulariaceae</taxon>
        <taxon>Buddlejeae</taxon>
        <taxon>Buddleja</taxon>
    </lineage>
</organism>
<proteinExistence type="predicted"/>
<feature type="region of interest" description="Disordered" evidence="1">
    <location>
        <begin position="100"/>
        <end position="127"/>
    </location>
</feature>
<dbReference type="EMBL" id="WHWC01000010">
    <property type="protein sequence ID" value="KAG8375364.1"/>
    <property type="molecule type" value="Genomic_DNA"/>
</dbReference>
<reference evidence="2" key="1">
    <citation type="submission" date="2019-10" db="EMBL/GenBank/DDBJ databases">
        <authorList>
            <person name="Zhang R."/>
            <person name="Pan Y."/>
            <person name="Wang J."/>
            <person name="Ma R."/>
            <person name="Yu S."/>
        </authorList>
    </citation>
    <scope>NUCLEOTIDE SEQUENCE</scope>
    <source>
        <strain evidence="2">LA-IB0</strain>
        <tissue evidence="2">Leaf</tissue>
    </source>
</reference>
<dbReference type="Proteomes" id="UP000826271">
    <property type="component" value="Unassembled WGS sequence"/>
</dbReference>
<sequence>MAWFENLNTRTNTRIQELRNGGSSSAAFQQQNDPNMLDAPIDHTGGLIGPSTILGQNYTGDAGPIRFYISLSPVHNTFASGGIAIEVAAGPSQFSVPLSSACNLSHNLPTDDGTEEAGPSYQGNKNP</sequence>
<keyword evidence="3" id="KW-1185">Reference proteome</keyword>
<gene>
    <name evidence="2" type="ORF">BUALT_Bualt10G0092400</name>
</gene>